<dbReference type="RefSeq" id="WP_039362793.1">
    <property type="nucleotide sequence ID" value="NZ_BSTW01000044.1"/>
</dbReference>
<dbReference type="Proteomes" id="UP000664048">
    <property type="component" value="Unassembled WGS sequence"/>
</dbReference>
<accession>A0AAP1VD39</accession>
<proteinExistence type="predicted"/>
<name>A0AAP1VD39_9BURK</name>
<geneLocation type="plasmid" evidence="3 6">
    <name>unnamed2</name>
</geneLocation>
<organism evidence="1 4">
    <name type="scientific">Burkholderia contaminans</name>
    <dbReference type="NCBI Taxonomy" id="488447"/>
    <lineage>
        <taxon>Bacteria</taxon>
        <taxon>Pseudomonadati</taxon>
        <taxon>Pseudomonadota</taxon>
        <taxon>Betaproteobacteria</taxon>
        <taxon>Burkholderiales</taxon>
        <taxon>Burkholderiaceae</taxon>
        <taxon>Burkholderia</taxon>
        <taxon>Burkholderia cepacia complex</taxon>
    </lineage>
</organism>
<evidence type="ECO:0000313" key="2">
    <source>
        <dbReference type="EMBL" id="MBO1835766.1"/>
    </source>
</evidence>
<keyword evidence="5" id="KW-1185">Reference proteome</keyword>
<evidence type="ECO:0000313" key="1">
    <source>
        <dbReference type="EMBL" id="MBK1936251.1"/>
    </source>
</evidence>
<reference evidence="1" key="1">
    <citation type="submission" date="2021-01" db="EMBL/GenBank/DDBJ databases">
        <title>Outbreak of Burkholderia contaminns endophthalmitis traced to a clinical ventilation system.</title>
        <authorList>
            <person name="Lipuma J."/>
            <person name="Spilker T."/>
            <person name="Kratholm J."/>
        </authorList>
    </citation>
    <scope>NUCLEOTIDE SEQUENCE</scope>
    <source>
        <strain evidence="1">HI4954</strain>
    </source>
</reference>
<dbReference type="Proteomes" id="UP001220209">
    <property type="component" value="Plasmid unnamed2"/>
</dbReference>
<protein>
    <recommendedName>
        <fullName evidence="7">Lipoprotein</fullName>
    </recommendedName>
</protein>
<dbReference type="Proteomes" id="UP000611459">
    <property type="component" value="Unassembled WGS sequence"/>
</dbReference>
<evidence type="ECO:0000313" key="3">
    <source>
        <dbReference type="EMBL" id="WFN23795.1"/>
    </source>
</evidence>
<dbReference type="PROSITE" id="PS51257">
    <property type="entry name" value="PROKAR_LIPOPROTEIN"/>
    <property type="match status" value="1"/>
</dbReference>
<evidence type="ECO:0008006" key="7">
    <source>
        <dbReference type="Google" id="ProtNLM"/>
    </source>
</evidence>
<dbReference type="EMBL" id="CP090644">
    <property type="protein sequence ID" value="WFN23795.1"/>
    <property type="molecule type" value="Genomic_DNA"/>
</dbReference>
<reference evidence="2 5" key="2">
    <citation type="submission" date="2021-03" db="EMBL/GenBank/DDBJ databases">
        <title>Clinical course, treatment and visual outcome of an outbreak of Burkholderia contaminans endophthalmitis following cataract surgery.</title>
        <authorList>
            <person name="Lind C."/>
            <person name="Olsen K."/>
            <person name="Angelsen N.K."/>
            <person name="Krefting E.A."/>
            <person name="Fossen K."/>
            <person name="Gravningen K."/>
            <person name="Depoorter E."/>
            <person name="Vandamme P."/>
            <person name="Bertelsen G."/>
        </authorList>
    </citation>
    <scope>NUCLEOTIDE SEQUENCE [LARGE SCALE GENOMIC DNA]</scope>
    <source>
        <strain evidence="2 5">51242556</strain>
    </source>
</reference>
<reference evidence="3 6" key="3">
    <citation type="submission" date="2021-12" db="EMBL/GenBank/DDBJ databases">
        <title>Genomic and phenotypic characterization of three Burkholderia contaminans isolates recovered from different sources.</title>
        <authorList>
            <person name="Lopez De Volder A."/>
            <person name="Fan Y."/>
            <person name="Nunvar J."/>
            <person name="Herrera T."/>
            <person name="Timp W."/>
            <person name="Degrossi J."/>
        </authorList>
    </citation>
    <scope>NUCLEOTIDE SEQUENCE [LARGE SCALE GENOMIC DNA]</scope>
    <source>
        <strain evidence="3 6">LMG 23361</strain>
        <plasmid evidence="3 6">unnamed2</plasmid>
    </source>
</reference>
<sequence>MKFLSRLVAIVLIAWLPILGYPATGSACPAMFPVSDIQARHACNAQPCKMVHDTKTHIADASAACRTTMGGLSCGIVFMASVPLTFQPVAAPSPYAPRNSVLITQYAPEPLQRPPRAA</sequence>
<keyword evidence="3" id="KW-0614">Plasmid</keyword>
<evidence type="ECO:0000313" key="6">
    <source>
        <dbReference type="Proteomes" id="UP001220209"/>
    </source>
</evidence>
<dbReference type="EMBL" id="JAGEMX010000047">
    <property type="protein sequence ID" value="MBO1835766.1"/>
    <property type="molecule type" value="Genomic_DNA"/>
</dbReference>
<dbReference type="EMBL" id="JAENIB010000059">
    <property type="protein sequence ID" value="MBK1936251.1"/>
    <property type="molecule type" value="Genomic_DNA"/>
</dbReference>
<evidence type="ECO:0000313" key="4">
    <source>
        <dbReference type="Proteomes" id="UP000611459"/>
    </source>
</evidence>
<gene>
    <name evidence="2" type="ORF">J4M89_41015</name>
    <name evidence="1" type="ORF">JIN94_40950</name>
    <name evidence="3" type="ORF">LXE91_42000</name>
</gene>
<dbReference type="AlphaFoldDB" id="A0AAP1VD39"/>
<evidence type="ECO:0000313" key="5">
    <source>
        <dbReference type="Proteomes" id="UP000664048"/>
    </source>
</evidence>